<accession>A0A6J1DTL1</accession>
<proteinExistence type="predicted"/>
<evidence type="ECO:0000313" key="1">
    <source>
        <dbReference type="Proteomes" id="UP000504603"/>
    </source>
</evidence>
<evidence type="ECO:0000313" key="3">
    <source>
        <dbReference type="RefSeq" id="XP_022157072.1"/>
    </source>
</evidence>
<dbReference type="GeneID" id="111023882"/>
<sequence length="215" mass="24027">MASNVFGNPITNQTLEAMPKYEGKTITRLDRATEAINMKNDGGKDKDVRAYVDSLKQKWGTGVSTLCLFYNATGDPITFICDHNWHGHIGPDPYPLKIANGQWGGFLHVKTSGVATGSSAAVVYRGQNNNDIHCDWMAAWSNPWNRTFWSNTAFTEIREEGHYDTQDNWDYISNLVYESGLSKIYEWNGCKSSVITGNSTSPEFETIFTLSGVTF</sequence>
<dbReference type="RefSeq" id="XP_022157071.1">
    <property type="nucleotide sequence ID" value="XM_022301379.1"/>
</dbReference>
<keyword evidence="1" id="KW-1185">Reference proteome</keyword>
<name>A0A6J1DTL1_MOMCH</name>
<gene>
    <name evidence="2 3" type="primary">LOC111023882</name>
</gene>
<dbReference type="PANTHER" id="PTHR36482:SF5">
    <property type="entry name" value="23 KDA JASMONATE-INDUCED PROTEIN-LIKE"/>
    <property type="match status" value="1"/>
</dbReference>
<dbReference type="InterPro" id="IPR053085">
    <property type="entry name" value="Jasmonate-induced_protein"/>
</dbReference>
<dbReference type="PANTHER" id="PTHR36482">
    <property type="entry name" value="OSJNBA0024J22.15 PROTEIN"/>
    <property type="match status" value="1"/>
</dbReference>
<evidence type="ECO:0000313" key="2">
    <source>
        <dbReference type="RefSeq" id="XP_022157071.1"/>
    </source>
</evidence>
<dbReference type="RefSeq" id="XP_022157072.1">
    <property type="nucleotide sequence ID" value="XM_022301380.1"/>
</dbReference>
<dbReference type="OrthoDB" id="2617878at2759"/>
<organism evidence="1 3">
    <name type="scientific">Momordica charantia</name>
    <name type="common">Bitter gourd</name>
    <name type="synonym">Balsam pear</name>
    <dbReference type="NCBI Taxonomy" id="3673"/>
    <lineage>
        <taxon>Eukaryota</taxon>
        <taxon>Viridiplantae</taxon>
        <taxon>Streptophyta</taxon>
        <taxon>Embryophyta</taxon>
        <taxon>Tracheophyta</taxon>
        <taxon>Spermatophyta</taxon>
        <taxon>Magnoliopsida</taxon>
        <taxon>eudicotyledons</taxon>
        <taxon>Gunneridae</taxon>
        <taxon>Pentapetalae</taxon>
        <taxon>rosids</taxon>
        <taxon>fabids</taxon>
        <taxon>Cucurbitales</taxon>
        <taxon>Cucurbitaceae</taxon>
        <taxon>Momordiceae</taxon>
        <taxon>Momordica</taxon>
    </lineage>
</organism>
<dbReference type="Pfam" id="PF21230">
    <property type="entry name" value="Nakanori"/>
    <property type="match status" value="1"/>
</dbReference>
<dbReference type="InterPro" id="IPR049065">
    <property type="entry name" value="Nakanori"/>
</dbReference>
<dbReference type="Gene3D" id="2.60.270.50">
    <property type="match status" value="1"/>
</dbReference>
<protein>
    <submittedName>
        <fullName evidence="2 3">23 kDa jasmonate-induced protein-like</fullName>
    </submittedName>
</protein>
<reference evidence="2 3" key="1">
    <citation type="submission" date="2025-04" db="UniProtKB">
        <authorList>
            <consortium name="RefSeq"/>
        </authorList>
    </citation>
    <scope>IDENTIFICATION</scope>
    <source>
        <strain evidence="2 3">OHB3-1</strain>
    </source>
</reference>
<dbReference type="Proteomes" id="UP000504603">
    <property type="component" value="Unplaced"/>
</dbReference>
<dbReference type="AlphaFoldDB" id="A0A6J1DTL1"/>
<dbReference type="KEGG" id="mcha:111023882"/>